<comment type="caution">
    <text evidence="2">The sequence shown here is derived from an EMBL/GenBank/DDBJ whole genome shotgun (WGS) entry which is preliminary data.</text>
</comment>
<organism evidence="2 3">
    <name type="scientific">Leyella lascolaii</name>
    <dbReference type="NCBI Taxonomy" id="1776379"/>
    <lineage>
        <taxon>Bacteria</taxon>
        <taxon>Pseudomonadati</taxon>
        <taxon>Bacteroidota</taxon>
        <taxon>Bacteroidia</taxon>
        <taxon>Bacteroidales</taxon>
        <taxon>Prevotellaceae</taxon>
        <taxon>Leyella</taxon>
    </lineage>
</organism>
<keyword evidence="3" id="KW-1185">Reference proteome</keyword>
<feature type="signal peptide" evidence="1">
    <location>
        <begin position="1"/>
        <end position="25"/>
    </location>
</feature>
<evidence type="ECO:0000313" key="3">
    <source>
        <dbReference type="Proteomes" id="UP001167831"/>
    </source>
</evidence>
<accession>A0ABT7WUJ2</accession>
<reference evidence="2" key="2">
    <citation type="submission" date="2024-05" db="EMBL/GenBank/DDBJ databases">
        <title>Identification and characterization of horizontal gene transfer across gut microbiota members of farm animals based on homology search.</title>
        <authorList>
            <person name="Schwarzerova J."/>
            <person name="Nykrynova M."/>
            <person name="Jureckova K."/>
            <person name="Cejkova D."/>
            <person name="Rychlik I."/>
        </authorList>
    </citation>
    <scope>NUCLEOTIDE SEQUENCE</scope>
    <source>
        <strain evidence="2">ET37</strain>
    </source>
</reference>
<evidence type="ECO:0000256" key="1">
    <source>
        <dbReference type="SAM" id="SignalP"/>
    </source>
</evidence>
<evidence type="ECO:0000313" key="2">
    <source>
        <dbReference type="EMBL" id="MDN0021626.1"/>
    </source>
</evidence>
<reference evidence="2" key="1">
    <citation type="submission" date="2023-06" db="EMBL/GenBank/DDBJ databases">
        <authorList>
            <person name="Zeman M."/>
            <person name="Kubasova T."/>
            <person name="Jahodarova E."/>
            <person name="Nykrynova M."/>
            <person name="Rychlik I."/>
        </authorList>
    </citation>
    <scope>NUCLEOTIDE SEQUENCE</scope>
    <source>
        <strain evidence="2">ET37</strain>
    </source>
</reference>
<protein>
    <submittedName>
        <fullName evidence="2">Uncharacterized protein</fullName>
    </submittedName>
</protein>
<gene>
    <name evidence="2" type="ORF">QVN81_01100</name>
</gene>
<dbReference type="EMBL" id="JAUEIE010000001">
    <property type="protein sequence ID" value="MDN0021626.1"/>
    <property type="molecule type" value="Genomic_DNA"/>
</dbReference>
<keyword evidence="1" id="KW-0732">Signal</keyword>
<proteinExistence type="predicted"/>
<feature type="chain" id="PRO_5045958965" evidence="1">
    <location>
        <begin position="26"/>
        <end position="345"/>
    </location>
</feature>
<name>A0ABT7WUJ2_9BACT</name>
<sequence length="345" mass="40558">MKSIRLMRILSIAAMLLSFVVTADAQRVSKRFPEITFWDYTFRGKVDSVDCIYNKWGELYISGFDTDCKGTFWFAGGNPLRVSCFKGTKLQWRREVSDGFTKLALFRLRGDSLYMVHNMKRELIVMSKDGSGSVRHTKLPVDSIKDGVMHESHFVLKSNELKYKILGDYYDLSFFNYDGTLLWKDTVDYEMMNKQMRPAPDYYDQNTRNEYGRRIAEYINPNVDYKGKFYSTDLYTRGLTFYLNTDMEGKPMIKEYGWRNLFGLTLDDEYWPHPAFNDMTDGIASTDFCDSSIFRGTHLYYIFYLNPHFTVLDFDIEKIFPEYVKCYKYSITYLGDKELPEAVAE</sequence>
<dbReference type="Proteomes" id="UP001167831">
    <property type="component" value="Unassembled WGS sequence"/>
</dbReference>